<evidence type="ECO:0000313" key="9">
    <source>
        <dbReference type="Proteomes" id="UP000294513"/>
    </source>
</evidence>
<evidence type="ECO:0000256" key="2">
    <source>
        <dbReference type="ARBA" id="ARBA00022714"/>
    </source>
</evidence>
<evidence type="ECO:0000256" key="4">
    <source>
        <dbReference type="SAM" id="MobiDB-lite"/>
    </source>
</evidence>
<dbReference type="AlphaFoldDB" id="A0A4V2YXX8"/>
<dbReference type="PROSITE" id="PS51384">
    <property type="entry name" value="FAD_FR"/>
    <property type="match status" value="1"/>
</dbReference>
<dbReference type="InterPro" id="IPR036010">
    <property type="entry name" value="2Fe-2S_ferredoxin-like_sf"/>
</dbReference>
<dbReference type="EMBL" id="SMKU01000046">
    <property type="protein sequence ID" value="TDD91137.1"/>
    <property type="molecule type" value="Genomic_DNA"/>
</dbReference>
<evidence type="ECO:0000259" key="7">
    <source>
        <dbReference type="PROSITE" id="PS51384"/>
    </source>
</evidence>
<dbReference type="SUPFAM" id="SSF52343">
    <property type="entry name" value="Ferredoxin reductase-like, C-terminal NADP-linked domain"/>
    <property type="match status" value="1"/>
</dbReference>
<dbReference type="InterPro" id="IPR012675">
    <property type="entry name" value="Beta-grasp_dom_sf"/>
</dbReference>
<dbReference type="InterPro" id="IPR006058">
    <property type="entry name" value="2Fe2S_fd_BS"/>
</dbReference>
<dbReference type="InterPro" id="IPR001041">
    <property type="entry name" value="2Fe-2S_ferredoxin-type"/>
</dbReference>
<dbReference type="GO" id="GO:0030151">
    <property type="term" value="F:molybdenum ion binding"/>
    <property type="evidence" value="ECO:0007669"/>
    <property type="project" value="InterPro"/>
</dbReference>
<dbReference type="GO" id="GO:0030170">
    <property type="term" value="F:pyridoxal phosphate binding"/>
    <property type="evidence" value="ECO:0007669"/>
    <property type="project" value="InterPro"/>
</dbReference>
<feature type="compositionally biased region" description="Pro residues" evidence="4">
    <location>
        <begin position="507"/>
        <end position="516"/>
    </location>
</feature>
<evidence type="ECO:0000259" key="5">
    <source>
        <dbReference type="PROSITE" id="PS51085"/>
    </source>
</evidence>
<keyword evidence="2" id="KW-0479">Metal-binding</keyword>
<dbReference type="RefSeq" id="WP_165975433.1">
    <property type="nucleotide sequence ID" value="NZ_SMKU01000046.1"/>
</dbReference>
<proteinExistence type="predicted"/>
<accession>A0A4V2YXX8</accession>
<feature type="domain" description="MOSC" evidence="6">
    <location>
        <begin position="103"/>
        <end position="251"/>
    </location>
</feature>
<dbReference type="InterPro" id="IPR001433">
    <property type="entry name" value="OxRdtase_FAD/NAD-bd"/>
</dbReference>
<dbReference type="GO" id="GO:0016491">
    <property type="term" value="F:oxidoreductase activity"/>
    <property type="evidence" value="ECO:0007669"/>
    <property type="project" value="InterPro"/>
</dbReference>
<protein>
    <submittedName>
        <fullName evidence="8">MOSC domain-containing protein</fullName>
    </submittedName>
</protein>
<feature type="region of interest" description="Disordered" evidence="4">
    <location>
        <begin position="493"/>
        <end position="520"/>
    </location>
</feature>
<dbReference type="Pfam" id="PF00175">
    <property type="entry name" value="NAD_binding_1"/>
    <property type="match status" value="1"/>
</dbReference>
<name>A0A4V2YXX8_9ACTN</name>
<dbReference type="CDD" id="cd00207">
    <property type="entry name" value="fer2"/>
    <property type="match status" value="1"/>
</dbReference>
<comment type="caution">
    <text evidence="8">The sequence shown here is derived from an EMBL/GenBank/DDBJ whole genome shotgun (WGS) entry which is preliminary data.</text>
</comment>
<dbReference type="InterPro" id="IPR017927">
    <property type="entry name" value="FAD-bd_FR_type"/>
</dbReference>
<dbReference type="SUPFAM" id="SSF50800">
    <property type="entry name" value="PK beta-barrel domain-like"/>
    <property type="match status" value="1"/>
</dbReference>
<organism evidence="8 9">
    <name type="scientific">Actinomadura rubrisoli</name>
    <dbReference type="NCBI Taxonomy" id="2530368"/>
    <lineage>
        <taxon>Bacteria</taxon>
        <taxon>Bacillati</taxon>
        <taxon>Actinomycetota</taxon>
        <taxon>Actinomycetes</taxon>
        <taxon>Streptosporangiales</taxon>
        <taxon>Thermomonosporaceae</taxon>
        <taxon>Actinomadura</taxon>
    </lineage>
</organism>
<dbReference type="Pfam" id="PF00970">
    <property type="entry name" value="FAD_binding_6"/>
    <property type="match status" value="1"/>
</dbReference>
<dbReference type="GO" id="GO:0051537">
    <property type="term" value="F:2 iron, 2 sulfur cluster binding"/>
    <property type="evidence" value="ECO:0007669"/>
    <property type="project" value="UniProtKB-KW"/>
</dbReference>
<dbReference type="PANTHER" id="PTHR47354:SF5">
    <property type="entry name" value="PROTEIN RFBI"/>
    <property type="match status" value="1"/>
</dbReference>
<dbReference type="CDD" id="cd00322">
    <property type="entry name" value="FNR_like"/>
    <property type="match status" value="1"/>
</dbReference>
<keyword evidence="9" id="KW-1185">Reference proteome</keyword>
<feature type="domain" description="2Fe-2S ferredoxin-type" evidence="5">
    <location>
        <begin position="516"/>
        <end position="602"/>
    </location>
</feature>
<dbReference type="InterPro" id="IPR008333">
    <property type="entry name" value="Cbr1-like_FAD-bd_dom"/>
</dbReference>
<dbReference type="PROSITE" id="PS51340">
    <property type="entry name" value="MOSC"/>
    <property type="match status" value="1"/>
</dbReference>
<dbReference type="Proteomes" id="UP000294513">
    <property type="component" value="Unassembled WGS sequence"/>
</dbReference>
<evidence type="ECO:0000313" key="8">
    <source>
        <dbReference type="EMBL" id="TDD91137.1"/>
    </source>
</evidence>
<dbReference type="SUPFAM" id="SSF54292">
    <property type="entry name" value="2Fe-2S ferredoxin-like"/>
    <property type="match status" value="1"/>
</dbReference>
<dbReference type="Pfam" id="PF00111">
    <property type="entry name" value="Fer2"/>
    <property type="match status" value="1"/>
</dbReference>
<feature type="domain" description="FAD-binding FR-type" evidence="7">
    <location>
        <begin position="272"/>
        <end position="369"/>
    </location>
</feature>
<dbReference type="PROSITE" id="PS00197">
    <property type="entry name" value="2FE2S_FER_1"/>
    <property type="match status" value="1"/>
</dbReference>
<evidence type="ECO:0000259" key="6">
    <source>
        <dbReference type="PROSITE" id="PS51340"/>
    </source>
</evidence>
<keyword evidence="2" id="KW-0408">Iron</keyword>
<comment type="cofactor">
    <cofactor evidence="1">
        <name>FAD</name>
        <dbReference type="ChEBI" id="CHEBI:57692"/>
    </cofactor>
</comment>
<dbReference type="Gene3D" id="3.10.20.30">
    <property type="match status" value="1"/>
</dbReference>
<reference evidence="8 9" key="1">
    <citation type="submission" date="2019-03" db="EMBL/GenBank/DDBJ databases">
        <title>Draft genome sequences of novel Actinobacteria.</title>
        <authorList>
            <person name="Sahin N."/>
            <person name="Ay H."/>
            <person name="Saygin H."/>
        </authorList>
    </citation>
    <scope>NUCLEOTIDE SEQUENCE [LARGE SCALE GENOMIC DNA]</scope>
    <source>
        <strain evidence="8 9">H3C3</strain>
    </source>
</reference>
<dbReference type="Gene3D" id="3.40.50.80">
    <property type="entry name" value="Nucleotide-binding domain of ferredoxin-NADP reductase (FNR) module"/>
    <property type="match status" value="1"/>
</dbReference>
<dbReference type="InterPro" id="IPR050415">
    <property type="entry name" value="MRET"/>
</dbReference>
<dbReference type="Pfam" id="PF03473">
    <property type="entry name" value="MOSC"/>
    <property type="match status" value="1"/>
</dbReference>
<dbReference type="PROSITE" id="PS51085">
    <property type="entry name" value="2FE2S_FER_2"/>
    <property type="match status" value="1"/>
</dbReference>
<dbReference type="InterPro" id="IPR011037">
    <property type="entry name" value="Pyrv_Knase-like_insert_dom_sf"/>
</dbReference>
<evidence type="ECO:0000256" key="3">
    <source>
        <dbReference type="ARBA" id="ARBA00023014"/>
    </source>
</evidence>
<keyword evidence="2" id="KW-0001">2Fe-2S</keyword>
<dbReference type="PANTHER" id="PTHR47354">
    <property type="entry name" value="NADH OXIDOREDUCTASE HCR"/>
    <property type="match status" value="1"/>
</dbReference>
<keyword evidence="3" id="KW-0411">Iron-sulfur</keyword>
<sequence>MSAEASTGLIDALWVYPVKGAVGVPVGEVDVLAGTGALHDRSLAIARGDQPVPSRTTWRPRSAFKQVARDPDMTQVTVAMLGPGAVELRHRAHPDGPPVRSDQPPEDQEAVLRRWFGEPGLRLVHAAASGLWDCSDAELSLLNLASVRALERITGRALDTRRFRANVHLDGLAAFAELSWVGRRIRLGDCEVEVIRPIQRCRATSANPSTGERDVEVPSMLARAVGYPHLGVYARLIEPARLRVGATAVVGGRPEPARLIDGLRKRREVTRTWPREAEVVEMAREDSRTVSLWLRDPYRQPLMAGQHVRVHLPTANGGLTWRAYSVSGRRDDRFRITVRLRGEVSKRLASLLSGDRLLVSGPFGAPLLSREQRPLYLISAGVGITPVAAVLQQLAAAADRRPVSVLHVDAAKKSAVLWPEVVEHVRRSGGTATLFETRPASAPARRPTPRDVIDVLPGDRHADAQALVCGSADFVDTVTRALRAAGVDANRIHADPFHSPTTDPPTRRPAPSPGPHPVTYLPEGTTATWTDADGTLLELAEQHGVPVPFSCRSGACGTCALDLVQGEVSYLVDPALPPGSRAVLACSAVPTGPIALRRRSGPEEAPT</sequence>
<dbReference type="InterPro" id="IPR039261">
    <property type="entry name" value="FNR_nucleotide-bd"/>
</dbReference>
<dbReference type="InterPro" id="IPR005302">
    <property type="entry name" value="MoCF_Sase_C"/>
</dbReference>
<gene>
    <name evidence="8" type="ORF">E1298_12200</name>
</gene>
<dbReference type="InterPro" id="IPR017938">
    <property type="entry name" value="Riboflavin_synthase-like_b-brl"/>
</dbReference>
<dbReference type="Gene3D" id="2.40.30.10">
    <property type="entry name" value="Translation factors"/>
    <property type="match status" value="1"/>
</dbReference>
<dbReference type="SUPFAM" id="SSF63380">
    <property type="entry name" value="Riboflavin synthase domain-like"/>
    <property type="match status" value="1"/>
</dbReference>
<evidence type="ECO:0000256" key="1">
    <source>
        <dbReference type="ARBA" id="ARBA00001974"/>
    </source>
</evidence>